<dbReference type="STRING" id="253628.A0A0D1YPK9"/>
<dbReference type="RefSeq" id="XP_016212426.1">
    <property type="nucleotide sequence ID" value="XM_016359590.1"/>
</dbReference>
<evidence type="ECO:0000256" key="3">
    <source>
        <dbReference type="ARBA" id="ARBA00023002"/>
    </source>
</evidence>
<dbReference type="GO" id="GO:0046872">
    <property type="term" value="F:metal ion binding"/>
    <property type="evidence" value="ECO:0007669"/>
    <property type="project" value="UniProtKB-KW"/>
</dbReference>
<keyword evidence="2 5" id="KW-0479">Metal-binding</keyword>
<dbReference type="HOGENOM" id="CLU_016472_5_0_1"/>
<sequence length="565" mass="62374">METQNYNRSDSIHEDVDGDWSKWPNDVGFNTFFEQRTPVDLKVTGKIPAYAAGVLYRTGPSAYKIDTSKGSTFSMSHWFDGLSKVHRFEITPDGSGSSKVTYNSRSTVDKLIESIKETGTLKGFTFAQKRDPCQSFFSKVMTVFEVSTAQKRAIDPAAANIGVTLSFNMPGTSPPHVGRQDVRHASGIQTLWAKTDASNFKQLDPETLEPIGIASQASLHPSLKGPLSAAHAKSDPETGDVYNFNLDLGRQPTYRIFHVSASTGKTEILASFPGKPAYLHSILLTQDHVILCVWNSHIKSGGASILYNQNILDSISPFDSKQRTIWYVIDRRHSKGLIAKYESPAFFCFHTVNAWTEVSPLDRSKVDIVCELSEYSSLDVLHKFYYDNLLSTAPGNKNFQGPKGDAARGFLRRYRLRDIASASEKPGVVVVEYTAPKDASPELPTLNPRFVTRPHRYTYGIVDRRLSSLADGLVKWDSKTHTPKYWGTFAHTPGEPIFVADPEGSAEDDGVLLSVVLDGLKESSYLLCLDARTMQELGRAEVGGVVGFGFHGLHVKVGSETTVDT</sequence>
<organism evidence="6 7">
    <name type="scientific">Verruconis gallopava</name>
    <dbReference type="NCBI Taxonomy" id="253628"/>
    <lineage>
        <taxon>Eukaryota</taxon>
        <taxon>Fungi</taxon>
        <taxon>Dikarya</taxon>
        <taxon>Ascomycota</taxon>
        <taxon>Pezizomycotina</taxon>
        <taxon>Dothideomycetes</taxon>
        <taxon>Pleosporomycetidae</taxon>
        <taxon>Venturiales</taxon>
        <taxon>Sympoventuriaceae</taxon>
        <taxon>Verruconis</taxon>
    </lineage>
</organism>
<feature type="binding site" evidence="5">
    <location>
        <position position="350"/>
    </location>
    <ligand>
        <name>Fe cation</name>
        <dbReference type="ChEBI" id="CHEBI:24875"/>
        <note>catalytic</note>
    </ligand>
</feature>
<feature type="binding site" evidence="5">
    <location>
        <position position="551"/>
    </location>
    <ligand>
        <name>Fe cation</name>
        <dbReference type="ChEBI" id="CHEBI:24875"/>
        <note>catalytic</note>
    </ligand>
</feature>
<proteinExistence type="inferred from homology"/>
<dbReference type="GO" id="GO:0016121">
    <property type="term" value="P:carotene catabolic process"/>
    <property type="evidence" value="ECO:0007669"/>
    <property type="project" value="TreeGrafter"/>
</dbReference>
<dbReference type="VEuPathDB" id="FungiDB:PV09_06012"/>
<protein>
    <recommendedName>
        <fullName evidence="8">Dioxygenase</fullName>
    </recommendedName>
</protein>
<dbReference type="EMBL" id="KN847548">
    <property type="protein sequence ID" value="KIW02557.1"/>
    <property type="molecule type" value="Genomic_DNA"/>
</dbReference>
<name>A0A0D1YPK9_9PEZI</name>
<dbReference type="GeneID" id="27313985"/>
<feature type="binding site" evidence="5">
    <location>
        <position position="231"/>
    </location>
    <ligand>
        <name>Fe cation</name>
        <dbReference type="ChEBI" id="CHEBI:24875"/>
        <note>catalytic</note>
    </ligand>
</feature>
<dbReference type="GO" id="GO:0010436">
    <property type="term" value="F:carotenoid dioxygenase activity"/>
    <property type="evidence" value="ECO:0007669"/>
    <property type="project" value="TreeGrafter"/>
</dbReference>
<evidence type="ECO:0000256" key="2">
    <source>
        <dbReference type="ARBA" id="ARBA00022723"/>
    </source>
</evidence>
<evidence type="ECO:0000256" key="1">
    <source>
        <dbReference type="ARBA" id="ARBA00006787"/>
    </source>
</evidence>
<evidence type="ECO:0000313" key="6">
    <source>
        <dbReference type="EMBL" id="KIW02557.1"/>
    </source>
</evidence>
<dbReference type="Proteomes" id="UP000053259">
    <property type="component" value="Unassembled WGS sequence"/>
</dbReference>
<feature type="binding site" evidence="5">
    <location>
        <position position="280"/>
    </location>
    <ligand>
        <name>Fe cation</name>
        <dbReference type="ChEBI" id="CHEBI:24875"/>
        <note>catalytic</note>
    </ligand>
</feature>
<dbReference type="AlphaFoldDB" id="A0A0D1YPK9"/>
<dbReference type="OrthoDB" id="407010at2759"/>
<keyword evidence="4 5" id="KW-0408">Iron</keyword>
<evidence type="ECO:0000256" key="4">
    <source>
        <dbReference type="ARBA" id="ARBA00023004"/>
    </source>
</evidence>
<comment type="similarity">
    <text evidence="1">Belongs to the carotenoid oxygenase family.</text>
</comment>
<evidence type="ECO:0000313" key="7">
    <source>
        <dbReference type="Proteomes" id="UP000053259"/>
    </source>
</evidence>
<gene>
    <name evidence="6" type="ORF">PV09_06012</name>
</gene>
<evidence type="ECO:0000256" key="5">
    <source>
        <dbReference type="PIRSR" id="PIRSR604294-1"/>
    </source>
</evidence>
<accession>A0A0D1YPK9</accession>
<dbReference type="PANTHER" id="PTHR10543:SF24">
    <property type="entry name" value="CAROTENOID ISOMEROOXYGENASE"/>
    <property type="match status" value="1"/>
</dbReference>
<dbReference type="InParanoid" id="A0A0D1YPK9"/>
<keyword evidence="7" id="KW-1185">Reference proteome</keyword>
<dbReference type="PANTHER" id="PTHR10543">
    <property type="entry name" value="BETA-CAROTENE DIOXYGENASE"/>
    <property type="match status" value="1"/>
</dbReference>
<reference evidence="6 7" key="1">
    <citation type="submission" date="2015-01" db="EMBL/GenBank/DDBJ databases">
        <title>The Genome Sequence of Ochroconis gallopava CBS43764.</title>
        <authorList>
            <consortium name="The Broad Institute Genomics Platform"/>
            <person name="Cuomo C."/>
            <person name="de Hoog S."/>
            <person name="Gorbushina A."/>
            <person name="Stielow B."/>
            <person name="Teixiera M."/>
            <person name="Abouelleil A."/>
            <person name="Chapman S.B."/>
            <person name="Priest M."/>
            <person name="Young S.K."/>
            <person name="Wortman J."/>
            <person name="Nusbaum C."/>
            <person name="Birren B."/>
        </authorList>
    </citation>
    <scope>NUCLEOTIDE SEQUENCE [LARGE SCALE GENOMIC DNA]</scope>
    <source>
        <strain evidence="6 7">CBS 43764</strain>
    </source>
</reference>
<keyword evidence="3" id="KW-0560">Oxidoreductase</keyword>
<dbReference type="Pfam" id="PF03055">
    <property type="entry name" value="RPE65"/>
    <property type="match status" value="1"/>
</dbReference>
<dbReference type="InterPro" id="IPR004294">
    <property type="entry name" value="Carotenoid_Oase"/>
</dbReference>
<evidence type="ECO:0008006" key="8">
    <source>
        <dbReference type="Google" id="ProtNLM"/>
    </source>
</evidence>
<comment type="cofactor">
    <cofactor evidence="5">
        <name>Fe(2+)</name>
        <dbReference type="ChEBI" id="CHEBI:29033"/>
    </cofactor>
    <text evidence="5">Binds 1 Fe(2+) ion per subunit.</text>
</comment>